<dbReference type="EMBL" id="PCQL01000047">
    <property type="protein sequence ID" value="PRC11182.1"/>
    <property type="molecule type" value="Genomic_DNA"/>
</dbReference>
<reference evidence="2 3" key="1">
    <citation type="submission" date="2017-09" db="EMBL/GenBank/DDBJ databases">
        <title>Genomic, metabolic, and phenotypic characteristics of bacterial isolates from the natural microbiome of the model nematode Caenorhabditis elegans.</title>
        <authorList>
            <person name="Zimmermann J."/>
            <person name="Obeng N."/>
            <person name="Yang W."/>
            <person name="Obeng O."/>
            <person name="Kissoyan K."/>
            <person name="Pees B."/>
            <person name="Dirksen P."/>
            <person name="Hoppner M."/>
            <person name="Franke A."/>
            <person name="Rosenstiel P."/>
            <person name="Leippe M."/>
            <person name="Dierking K."/>
            <person name="Kaleta C."/>
            <person name="Schulenburg H."/>
        </authorList>
    </citation>
    <scope>NUCLEOTIDE SEQUENCE [LARGE SCALE GENOMIC DNA]</scope>
    <source>
        <strain evidence="2 3">MYb117</strain>
    </source>
</reference>
<accession>A0A2S9E8M2</accession>
<feature type="region of interest" description="Disordered" evidence="1">
    <location>
        <begin position="184"/>
        <end position="235"/>
    </location>
</feature>
<feature type="compositionally biased region" description="Basic and acidic residues" evidence="1">
    <location>
        <begin position="209"/>
        <end position="235"/>
    </location>
</feature>
<dbReference type="Proteomes" id="UP000238045">
    <property type="component" value="Unassembled WGS sequence"/>
</dbReference>
<dbReference type="AlphaFoldDB" id="A0A2S9E8M2"/>
<sequence length="235" mass="24845">MADIDKGLIGGVIAALPLDKMISGPLMAMIQAQVGASKAYADFLMGVCIQDGKAVSVQFDYDETLVDEQGVYKGSVSKTMRIPLLAAISHPNITIQEGSIEFELTITQMAEDTSSTSASGSFSSSLGWGPFSVSVKGSASHKSAQTRKSDTRARYEIKTTIVRQDPPEALMRVIDFLTDAATKPVTLPDAKPTSATELPKAGVLPLPDAKPDAKPEAKPAAKPADKPVDKPVDKI</sequence>
<evidence type="ECO:0008006" key="4">
    <source>
        <dbReference type="Google" id="ProtNLM"/>
    </source>
</evidence>
<proteinExistence type="predicted"/>
<keyword evidence="3" id="KW-1185">Reference proteome</keyword>
<dbReference type="InterPro" id="IPR024510">
    <property type="entry name" value="DUF2589"/>
</dbReference>
<organism evidence="2 3">
    <name type="scientific">Pseudomonas poae</name>
    <dbReference type="NCBI Taxonomy" id="200451"/>
    <lineage>
        <taxon>Bacteria</taxon>
        <taxon>Pseudomonadati</taxon>
        <taxon>Pseudomonadota</taxon>
        <taxon>Gammaproteobacteria</taxon>
        <taxon>Pseudomonadales</taxon>
        <taxon>Pseudomonadaceae</taxon>
        <taxon>Pseudomonas</taxon>
    </lineage>
</organism>
<dbReference type="Pfam" id="PF11655">
    <property type="entry name" value="DUF2589"/>
    <property type="match status" value="1"/>
</dbReference>
<evidence type="ECO:0000256" key="1">
    <source>
        <dbReference type="SAM" id="MobiDB-lite"/>
    </source>
</evidence>
<name>A0A2S9E8M2_9PSED</name>
<comment type="caution">
    <text evidence="2">The sequence shown here is derived from an EMBL/GenBank/DDBJ whole genome shotgun (WGS) entry which is preliminary data.</text>
</comment>
<dbReference type="RefSeq" id="WP_105699578.1">
    <property type="nucleotide sequence ID" value="NZ_CP159260.1"/>
</dbReference>
<evidence type="ECO:0000313" key="3">
    <source>
        <dbReference type="Proteomes" id="UP000238045"/>
    </source>
</evidence>
<evidence type="ECO:0000313" key="2">
    <source>
        <dbReference type="EMBL" id="PRC11182.1"/>
    </source>
</evidence>
<protein>
    <recommendedName>
        <fullName evidence="4">DUF2589 domain-containing protein</fullName>
    </recommendedName>
</protein>
<gene>
    <name evidence="2" type="ORF">CQZ99_26560</name>
</gene>